<dbReference type="InterPro" id="IPR002881">
    <property type="entry name" value="DUF58"/>
</dbReference>
<sequence>MYFFEGPGFIQSLDSLKLVMKNQARGIRFGESRSKFFGSGLEVSHLKNYSTGEDVKFIDWNASFRLNRTFIKVFSETRENNVYILIDSSASMDFGEPETKRDLAVKLAYCIAYLASAGSNKIYAANFCDSVKNAVEITKTNINARFKEIIGRAASGALQNRPTRLSAALNSFMANFKRRGLLFVISDFFDGGLSIADSVAKLAIAQNFCLIQTLSGDDMSISDTGEFKYEDSETLETVEISLTPEAAAEYSSRVSAFCAALMAKALKYGGSYKMARAGGGHMQILKEILLKTGFSGSGQR</sequence>
<dbReference type="Pfam" id="PF01882">
    <property type="entry name" value="DUF58"/>
    <property type="match status" value="1"/>
</dbReference>
<dbReference type="SUPFAM" id="SSF53300">
    <property type="entry name" value="vWA-like"/>
    <property type="match status" value="1"/>
</dbReference>
<proteinExistence type="predicted"/>
<gene>
    <name evidence="2" type="ORF">A2008_08975</name>
</gene>
<dbReference type="STRING" id="1817813.A2008_08975"/>
<protein>
    <recommendedName>
        <fullName evidence="1">DUF58 domain-containing protein</fullName>
    </recommendedName>
</protein>
<dbReference type="AlphaFoldDB" id="A0A1F7WHE6"/>
<comment type="caution">
    <text evidence="2">The sequence shown here is derived from an EMBL/GenBank/DDBJ whole genome shotgun (WGS) entry which is preliminary data.</text>
</comment>
<accession>A0A1F7WHE6</accession>
<dbReference type="InterPro" id="IPR036465">
    <property type="entry name" value="vWFA_dom_sf"/>
</dbReference>
<feature type="domain" description="DUF58" evidence="1">
    <location>
        <begin position="47"/>
        <end position="251"/>
    </location>
</feature>
<evidence type="ECO:0000313" key="3">
    <source>
        <dbReference type="Proteomes" id="UP000178735"/>
    </source>
</evidence>
<dbReference type="PANTHER" id="PTHR33608">
    <property type="entry name" value="BLL2464 PROTEIN"/>
    <property type="match status" value="1"/>
</dbReference>
<dbReference type="PANTHER" id="PTHR33608:SF6">
    <property type="entry name" value="BLL2464 PROTEIN"/>
    <property type="match status" value="1"/>
</dbReference>
<dbReference type="EMBL" id="MGFH01000213">
    <property type="protein sequence ID" value="OGM02221.1"/>
    <property type="molecule type" value="Genomic_DNA"/>
</dbReference>
<reference evidence="2 3" key="1">
    <citation type="journal article" date="2016" name="Nat. Commun.">
        <title>Thousands of microbial genomes shed light on interconnected biogeochemical processes in an aquifer system.</title>
        <authorList>
            <person name="Anantharaman K."/>
            <person name="Brown C.T."/>
            <person name="Hug L.A."/>
            <person name="Sharon I."/>
            <person name="Castelle C.J."/>
            <person name="Probst A.J."/>
            <person name="Thomas B.C."/>
            <person name="Singh A."/>
            <person name="Wilkins M.J."/>
            <person name="Karaoz U."/>
            <person name="Brodie E.L."/>
            <person name="Williams K.H."/>
            <person name="Hubbard S.S."/>
            <person name="Banfield J.F."/>
        </authorList>
    </citation>
    <scope>NUCLEOTIDE SEQUENCE [LARGE SCALE GENOMIC DNA]</scope>
</reference>
<dbReference type="Proteomes" id="UP000178735">
    <property type="component" value="Unassembled WGS sequence"/>
</dbReference>
<organism evidence="2 3">
    <name type="scientific">Candidatus Wallbacteria bacterium GWC2_49_35</name>
    <dbReference type="NCBI Taxonomy" id="1817813"/>
    <lineage>
        <taxon>Bacteria</taxon>
        <taxon>Candidatus Walliibacteriota</taxon>
    </lineage>
</organism>
<evidence type="ECO:0000259" key="1">
    <source>
        <dbReference type="Pfam" id="PF01882"/>
    </source>
</evidence>
<name>A0A1F7WHE6_9BACT</name>
<evidence type="ECO:0000313" key="2">
    <source>
        <dbReference type="EMBL" id="OGM02221.1"/>
    </source>
</evidence>